<evidence type="ECO:0000256" key="8">
    <source>
        <dbReference type="SAM" id="Phobius"/>
    </source>
</evidence>
<feature type="transmembrane region" description="Helical" evidence="8">
    <location>
        <begin position="234"/>
        <end position="252"/>
    </location>
</feature>
<evidence type="ECO:0000256" key="6">
    <source>
        <dbReference type="ARBA" id="ARBA00022989"/>
    </source>
</evidence>
<sequence>MGAFEYSAIDGGGRTRKGVLQGDGPGAVRAALREQGLMPLTVEPVREKGVRAAAPGDEGAARPARSLGGGGVKIAELSLATRQLATLMRAGQPVADALKTVTQQTENKRLKRLLPAVRARVEEGRSLADALAEFPQTFNDLYRETVAAGEATGQLDTVFERLADYLEKGAKLKQTMIMAMIYPSLVLVFAIAVSTALLAYVVPEVVSVFADFDQELPAITQVVIALSDFLRENGAVLAAAVAGAVIVLRLMMRRPAFRRRWHALLLRLPVAGRLARSMNTAQFARTFGILVASGVPALEGLRVAARVIANLPMRSAVQEAARKVREGGSLYQSLDESRMFTPLVIHLIASGEASGRLDEMLDRAASAQENEVETLAQTLTSLLEPLMILFMGGLVLSIVVAILLPIFDLNQLVQ</sequence>
<feature type="transmembrane region" description="Helical" evidence="8">
    <location>
        <begin position="386"/>
        <end position="407"/>
    </location>
</feature>
<dbReference type="NCBIfam" id="TIGR02120">
    <property type="entry name" value="GspF"/>
    <property type="match status" value="1"/>
</dbReference>
<evidence type="ECO:0000256" key="7">
    <source>
        <dbReference type="ARBA" id="ARBA00023136"/>
    </source>
</evidence>
<evidence type="ECO:0000313" key="10">
    <source>
        <dbReference type="EMBL" id="OSM05333.1"/>
    </source>
</evidence>
<dbReference type="InterPro" id="IPR018076">
    <property type="entry name" value="T2SS_GspF_dom"/>
</dbReference>
<feature type="domain" description="Type II secretion system protein GspF" evidence="9">
    <location>
        <begin position="283"/>
        <end position="405"/>
    </location>
</feature>
<dbReference type="AlphaFoldDB" id="A0A1Y2K706"/>
<evidence type="ECO:0000259" key="9">
    <source>
        <dbReference type="Pfam" id="PF00482"/>
    </source>
</evidence>
<dbReference type="PANTHER" id="PTHR30012:SF0">
    <property type="entry name" value="TYPE II SECRETION SYSTEM PROTEIN F-RELATED"/>
    <property type="match status" value="1"/>
</dbReference>
<protein>
    <submittedName>
        <fullName evidence="10">Putative general secretion pathway protein F</fullName>
    </submittedName>
</protein>
<dbReference type="PANTHER" id="PTHR30012">
    <property type="entry name" value="GENERAL SECRETION PATHWAY PROTEIN"/>
    <property type="match status" value="1"/>
</dbReference>
<dbReference type="PRINTS" id="PR00812">
    <property type="entry name" value="BCTERIALGSPF"/>
</dbReference>
<keyword evidence="11" id="KW-1185">Reference proteome</keyword>
<dbReference type="InterPro" id="IPR042094">
    <property type="entry name" value="T2SS_GspF_sf"/>
</dbReference>
<dbReference type="OrthoDB" id="9805682at2"/>
<gene>
    <name evidence="10" type="ORF">MAIT1_03506</name>
</gene>
<keyword evidence="7 8" id="KW-0472">Membrane</keyword>
<keyword evidence="4" id="KW-0997">Cell inner membrane</keyword>
<dbReference type="GO" id="GO:0015628">
    <property type="term" value="P:protein secretion by the type II secretion system"/>
    <property type="evidence" value="ECO:0007669"/>
    <property type="project" value="InterPro"/>
</dbReference>
<dbReference type="GO" id="GO:0005886">
    <property type="term" value="C:plasma membrane"/>
    <property type="evidence" value="ECO:0007669"/>
    <property type="project" value="UniProtKB-SubCell"/>
</dbReference>
<organism evidence="10 11">
    <name type="scientific">Magnetofaba australis IT-1</name>
    <dbReference type="NCBI Taxonomy" id="1434232"/>
    <lineage>
        <taxon>Bacteria</taxon>
        <taxon>Pseudomonadati</taxon>
        <taxon>Pseudomonadota</taxon>
        <taxon>Magnetococcia</taxon>
        <taxon>Magnetococcales</taxon>
        <taxon>Magnetococcaceae</taxon>
        <taxon>Magnetofaba</taxon>
    </lineage>
</organism>
<feature type="transmembrane region" description="Helical" evidence="8">
    <location>
        <begin position="181"/>
        <end position="202"/>
    </location>
</feature>
<keyword evidence="3" id="KW-1003">Cell membrane</keyword>
<name>A0A1Y2K706_9PROT</name>
<dbReference type="GO" id="GO:0015627">
    <property type="term" value="C:type II protein secretion system complex"/>
    <property type="evidence" value="ECO:0007669"/>
    <property type="project" value="InterPro"/>
</dbReference>
<comment type="subcellular location">
    <subcellularLocation>
        <location evidence="1">Cell inner membrane</location>
        <topology evidence="1">Multi-pass membrane protein</topology>
    </subcellularLocation>
</comment>
<dbReference type="Pfam" id="PF00482">
    <property type="entry name" value="T2SSF"/>
    <property type="match status" value="2"/>
</dbReference>
<evidence type="ECO:0000256" key="2">
    <source>
        <dbReference type="ARBA" id="ARBA00005745"/>
    </source>
</evidence>
<dbReference type="FunFam" id="1.20.81.30:FF:000001">
    <property type="entry name" value="Type II secretion system protein F"/>
    <property type="match status" value="2"/>
</dbReference>
<dbReference type="RefSeq" id="WP_085441952.1">
    <property type="nucleotide sequence ID" value="NZ_LVJN01000018.1"/>
</dbReference>
<dbReference type="InterPro" id="IPR003004">
    <property type="entry name" value="GspF/PilC"/>
</dbReference>
<comment type="caution">
    <text evidence="10">The sequence shown here is derived from an EMBL/GenBank/DDBJ whole genome shotgun (WGS) entry which is preliminary data.</text>
</comment>
<keyword evidence="6 8" id="KW-1133">Transmembrane helix</keyword>
<evidence type="ECO:0000256" key="3">
    <source>
        <dbReference type="ARBA" id="ARBA00022475"/>
    </source>
</evidence>
<dbReference type="Gene3D" id="1.20.81.30">
    <property type="entry name" value="Type II secretion system (T2SS), domain F"/>
    <property type="match status" value="2"/>
</dbReference>
<evidence type="ECO:0000256" key="5">
    <source>
        <dbReference type="ARBA" id="ARBA00022692"/>
    </source>
</evidence>
<accession>A0A1Y2K706</accession>
<evidence type="ECO:0000256" key="4">
    <source>
        <dbReference type="ARBA" id="ARBA00022519"/>
    </source>
</evidence>
<dbReference type="EMBL" id="LVJN01000018">
    <property type="protein sequence ID" value="OSM05333.1"/>
    <property type="molecule type" value="Genomic_DNA"/>
</dbReference>
<dbReference type="Proteomes" id="UP000194003">
    <property type="component" value="Unassembled WGS sequence"/>
</dbReference>
<feature type="domain" description="Type II secretion system protein GspF" evidence="9">
    <location>
        <begin position="81"/>
        <end position="203"/>
    </location>
</feature>
<evidence type="ECO:0000256" key="1">
    <source>
        <dbReference type="ARBA" id="ARBA00004429"/>
    </source>
</evidence>
<reference evidence="10 11" key="1">
    <citation type="journal article" date="2016" name="BMC Genomics">
        <title>Combined genomic and structural analyses of a cultured magnetotactic bacterium reveals its niche adaptation to a dynamic environment.</title>
        <authorList>
            <person name="Araujo A.C."/>
            <person name="Morillo V."/>
            <person name="Cypriano J."/>
            <person name="Teixeira L.C."/>
            <person name="Leao P."/>
            <person name="Lyra S."/>
            <person name="Almeida L.G."/>
            <person name="Bazylinski D.A."/>
            <person name="Vasconcellos A.T."/>
            <person name="Abreu F."/>
            <person name="Lins U."/>
        </authorList>
    </citation>
    <scope>NUCLEOTIDE SEQUENCE [LARGE SCALE GENOMIC DNA]</scope>
    <source>
        <strain evidence="10 11">IT-1</strain>
    </source>
</reference>
<proteinExistence type="inferred from homology"/>
<comment type="similarity">
    <text evidence="2">Belongs to the GSP F family.</text>
</comment>
<keyword evidence="5 8" id="KW-0812">Transmembrane</keyword>
<evidence type="ECO:0000313" key="11">
    <source>
        <dbReference type="Proteomes" id="UP000194003"/>
    </source>
</evidence>
<dbReference type="STRING" id="1434232.MAIT1_03506"/>
<dbReference type="InterPro" id="IPR011850">
    <property type="entry name" value="T2SS_GspF"/>
</dbReference>